<feature type="compositionally biased region" description="Low complexity" evidence="5">
    <location>
        <begin position="190"/>
        <end position="209"/>
    </location>
</feature>
<feature type="domain" description="TATA element modulatory factor 1 TATA binding" evidence="6">
    <location>
        <begin position="727"/>
        <end position="840"/>
    </location>
</feature>
<accession>A0AAN8IL79</accession>
<gene>
    <name evidence="7" type="ORF">OHC33_006853</name>
</gene>
<feature type="compositionally biased region" description="Basic and acidic residues" evidence="5">
    <location>
        <begin position="387"/>
        <end position="410"/>
    </location>
</feature>
<feature type="region of interest" description="Disordered" evidence="5">
    <location>
        <begin position="382"/>
        <end position="422"/>
    </location>
</feature>
<feature type="compositionally biased region" description="Low complexity" evidence="5">
    <location>
        <begin position="54"/>
        <end position="68"/>
    </location>
</feature>
<evidence type="ECO:0000256" key="4">
    <source>
        <dbReference type="SAM" id="Coils"/>
    </source>
</evidence>
<dbReference type="Pfam" id="PF12325">
    <property type="entry name" value="TMF_TATA_bd"/>
    <property type="match status" value="1"/>
</dbReference>
<feature type="region of interest" description="Disordered" evidence="5">
    <location>
        <begin position="644"/>
        <end position="667"/>
    </location>
</feature>
<sequence>MSTQQKPKQSGSIWGWMSQAVASVESGLDKILAEEEEAPKKPLPKVANPQENGSSSRASSDVTRSDSTNRTNDRLQARLAQAMVKKAGSRATTPQPASESPSRPQTPIQDETGQQKTEVDDQNTAEAMRTEEAPDIPENSLKAVGIPTVDVTTELVDQSHEEPVNSVRSSRDTPRDSLTVARGLSRPSTDSARLSQDQSSQQSISDAGADSDARVLKIQLEHEKSLSSLQEEINGYLERIDALQRNMQMMTKKAIEDARQTKDDANSSTHAKQLAEKDEKIALLIEEGTKLTKGEMQYRNIIKKLRSEAATLTKDQSAVRQRAEKAENSVSSLEARAVKAETEAKRASSQLANLSKSSSDIEVITKERNALQSTLAEVRSQLSKANRRAEEAENKAQSDKLDTERRKNAELQEDLSSAKVERELAEDKFKREIEDLKQSLTREKEQSRQMETEMLAEQASLESKLESFRVRAEEASSGDQGDSQAKLLRQIETLQSQYSAASQNWQGIESTLLARITALEKERDEVVGREADLRRKLRDATAKAKNVTKELEEVQQSLHVLQDQQDEQRTEGQKATKRSIQLEDELSKLRKELEDHRLRTEKDTIRRIEEERAKWIASISHPTNRMESPVASLRKGGSFLDNLMSPLERPNSRRSSHQPSYDPMPPSRINSSASIRANGTFLVPQTPPLHVPDDQDDFFANTPATPASVVPTHPDSGRGAINDVISASTAGAGPSVQLVERLSTNVRRLESEKAASKDELARLGSQRDEARQEVVNLMREIEQKRSAEQRLSKLEGEHTALSEKYDRTLELLGEKTELVEELKADVVDVKAMYRQLADTMGKS</sequence>
<comment type="subcellular location">
    <subcellularLocation>
        <location evidence="1">Golgi apparatus</location>
    </subcellularLocation>
</comment>
<keyword evidence="8" id="KW-1185">Reference proteome</keyword>
<evidence type="ECO:0000256" key="2">
    <source>
        <dbReference type="ARBA" id="ARBA00023034"/>
    </source>
</evidence>
<evidence type="ECO:0000259" key="6">
    <source>
        <dbReference type="Pfam" id="PF12325"/>
    </source>
</evidence>
<evidence type="ECO:0000313" key="7">
    <source>
        <dbReference type="EMBL" id="KAK5951967.1"/>
    </source>
</evidence>
<keyword evidence="3 4" id="KW-0175">Coiled coil</keyword>
<reference evidence="7 8" key="1">
    <citation type="submission" date="2022-12" db="EMBL/GenBank/DDBJ databases">
        <title>Genomic features and morphological characterization of a novel Knufia sp. strain isolated from spacecraft assembly facility.</title>
        <authorList>
            <person name="Teixeira M."/>
            <person name="Chander A.M."/>
            <person name="Stajich J.E."/>
            <person name="Venkateswaran K."/>
        </authorList>
    </citation>
    <scope>NUCLEOTIDE SEQUENCE [LARGE SCALE GENOMIC DNA]</scope>
    <source>
        <strain evidence="7 8">FJI-L2-BK-P2</strain>
    </source>
</reference>
<dbReference type="InterPro" id="IPR052602">
    <property type="entry name" value="Growth_transcription_reg"/>
</dbReference>
<comment type="caution">
    <text evidence="7">The sequence shown here is derived from an EMBL/GenBank/DDBJ whole genome shotgun (WGS) entry which is preliminary data.</text>
</comment>
<evidence type="ECO:0000313" key="8">
    <source>
        <dbReference type="Proteomes" id="UP001316803"/>
    </source>
</evidence>
<dbReference type="InterPro" id="IPR022091">
    <property type="entry name" value="TMF_TATA-bd"/>
</dbReference>
<dbReference type="PANTHER" id="PTHR46515">
    <property type="entry name" value="TATA ELEMENT MODULATORY FACTOR TMF1"/>
    <property type="match status" value="1"/>
</dbReference>
<feature type="compositionally biased region" description="Basic and acidic residues" evidence="5">
    <location>
        <begin position="157"/>
        <end position="175"/>
    </location>
</feature>
<proteinExistence type="predicted"/>
<keyword evidence="2" id="KW-0333">Golgi apparatus</keyword>
<feature type="coiled-coil region" evidence="4">
    <location>
        <begin position="739"/>
        <end position="839"/>
    </location>
</feature>
<dbReference type="AlphaFoldDB" id="A0AAN8IL79"/>
<dbReference type="EMBL" id="JAKLMC020000017">
    <property type="protein sequence ID" value="KAK5951967.1"/>
    <property type="molecule type" value="Genomic_DNA"/>
</dbReference>
<feature type="region of interest" description="Disordered" evidence="5">
    <location>
        <begin position="560"/>
        <end position="579"/>
    </location>
</feature>
<protein>
    <recommendedName>
        <fullName evidence="6">TATA element modulatory factor 1 TATA binding domain-containing protein</fullName>
    </recommendedName>
</protein>
<dbReference type="Proteomes" id="UP001316803">
    <property type="component" value="Unassembled WGS sequence"/>
</dbReference>
<dbReference type="Pfam" id="PF12329">
    <property type="entry name" value="TMF_DNA_bd"/>
    <property type="match status" value="1"/>
</dbReference>
<feature type="coiled-coil region" evidence="4">
    <location>
        <begin position="226"/>
        <end position="253"/>
    </location>
</feature>
<feature type="region of interest" description="Disordered" evidence="5">
    <location>
        <begin position="313"/>
        <end position="334"/>
    </location>
</feature>
<organism evidence="7 8">
    <name type="scientific">Knufia fluminis</name>
    <dbReference type="NCBI Taxonomy" id="191047"/>
    <lineage>
        <taxon>Eukaryota</taxon>
        <taxon>Fungi</taxon>
        <taxon>Dikarya</taxon>
        <taxon>Ascomycota</taxon>
        <taxon>Pezizomycotina</taxon>
        <taxon>Eurotiomycetes</taxon>
        <taxon>Chaetothyriomycetidae</taxon>
        <taxon>Chaetothyriales</taxon>
        <taxon>Trichomeriaceae</taxon>
        <taxon>Knufia</taxon>
    </lineage>
</organism>
<dbReference type="InterPro" id="IPR022092">
    <property type="entry name" value="TMF_DNA-bd"/>
</dbReference>
<dbReference type="PANTHER" id="PTHR46515:SF1">
    <property type="entry name" value="TATA ELEMENT MODULATORY FACTOR"/>
    <property type="match status" value="1"/>
</dbReference>
<name>A0AAN8IL79_9EURO</name>
<feature type="region of interest" description="Disordered" evidence="5">
    <location>
        <begin position="32"/>
        <end position="209"/>
    </location>
</feature>
<evidence type="ECO:0000256" key="3">
    <source>
        <dbReference type="ARBA" id="ARBA00023054"/>
    </source>
</evidence>
<dbReference type="GO" id="GO:0005794">
    <property type="term" value="C:Golgi apparatus"/>
    <property type="evidence" value="ECO:0007669"/>
    <property type="project" value="UniProtKB-SubCell"/>
</dbReference>
<feature type="compositionally biased region" description="Polar residues" evidence="5">
    <location>
        <begin position="90"/>
        <end position="116"/>
    </location>
</feature>
<evidence type="ECO:0000256" key="1">
    <source>
        <dbReference type="ARBA" id="ARBA00004555"/>
    </source>
</evidence>
<evidence type="ECO:0000256" key="5">
    <source>
        <dbReference type="SAM" id="MobiDB-lite"/>
    </source>
</evidence>
<dbReference type="GO" id="GO:0005783">
    <property type="term" value="C:endoplasmic reticulum"/>
    <property type="evidence" value="ECO:0007669"/>
    <property type="project" value="TreeGrafter"/>
</dbReference>